<feature type="transmembrane region" description="Helical" evidence="6">
    <location>
        <begin position="146"/>
        <end position="168"/>
    </location>
</feature>
<proteinExistence type="predicted"/>
<feature type="transmembrane region" description="Helical" evidence="6">
    <location>
        <begin position="104"/>
        <end position="125"/>
    </location>
</feature>
<dbReference type="Proteomes" id="UP001162131">
    <property type="component" value="Unassembled WGS sequence"/>
</dbReference>
<keyword evidence="2" id="KW-0813">Transport</keyword>
<reference evidence="7" key="1">
    <citation type="submission" date="2021-09" db="EMBL/GenBank/DDBJ databases">
        <authorList>
            <consortium name="AG Swart"/>
            <person name="Singh M."/>
            <person name="Singh A."/>
            <person name="Seah K."/>
            <person name="Emmerich C."/>
        </authorList>
    </citation>
    <scope>NUCLEOTIDE SEQUENCE</scope>
    <source>
        <strain evidence="7">ATCC30299</strain>
    </source>
</reference>
<feature type="transmembrane region" description="Helical" evidence="6">
    <location>
        <begin position="299"/>
        <end position="317"/>
    </location>
</feature>
<evidence type="ECO:0000256" key="3">
    <source>
        <dbReference type="ARBA" id="ARBA00022692"/>
    </source>
</evidence>
<keyword evidence="5 6" id="KW-0472">Membrane</keyword>
<dbReference type="PANTHER" id="PTHR43385:SF1">
    <property type="entry name" value="RIBOFLAVIN TRANSPORTER RIBJ"/>
    <property type="match status" value="1"/>
</dbReference>
<feature type="transmembrane region" description="Helical" evidence="6">
    <location>
        <begin position="15"/>
        <end position="40"/>
    </location>
</feature>
<keyword evidence="3 6" id="KW-0812">Transmembrane</keyword>
<accession>A0AAU9IYL9</accession>
<dbReference type="InterPro" id="IPR052983">
    <property type="entry name" value="MFS_Riboflavin_Transporter"/>
</dbReference>
<protein>
    <submittedName>
        <fullName evidence="7">Uncharacterized protein</fullName>
    </submittedName>
</protein>
<dbReference type="PANTHER" id="PTHR43385">
    <property type="entry name" value="RIBOFLAVIN TRANSPORTER RIBJ"/>
    <property type="match status" value="1"/>
</dbReference>
<name>A0AAU9IYL9_9CILI</name>
<gene>
    <name evidence="7" type="ORF">BSTOLATCC_MIC16883</name>
</gene>
<feature type="transmembrane region" description="Helical" evidence="6">
    <location>
        <begin position="180"/>
        <end position="200"/>
    </location>
</feature>
<comment type="caution">
    <text evidence="7">The sequence shown here is derived from an EMBL/GenBank/DDBJ whole genome shotgun (WGS) entry which is preliminary data.</text>
</comment>
<evidence type="ECO:0000256" key="6">
    <source>
        <dbReference type="SAM" id="Phobius"/>
    </source>
</evidence>
<dbReference type="AlphaFoldDB" id="A0AAU9IYL9"/>
<dbReference type="EMBL" id="CAJZBQ010000016">
    <property type="protein sequence ID" value="CAG9316781.1"/>
    <property type="molecule type" value="Genomic_DNA"/>
</dbReference>
<feature type="transmembrane region" description="Helical" evidence="6">
    <location>
        <begin position="212"/>
        <end position="230"/>
    </location>
</feature>
<evidence type="ECO:0000256" key="4">
    <source>
        <dbReference type="ARBA" id="ARBA00022989"/>
    </source>
</evidence>
<organism evidence="7 8">
    <name type="scientific">Blepharisma stoltei</name>
    <dbReference type="NCBI Taxonomy" id="1481888"/>
    <lineage>
        <taxon>Eukaryota</taxon>
        <taxon>Sar</taxon>
        <taxon>Alveolata</taxon>
        <taxon>Ciliophora</taxon>
        <taxon>Postciliodesmatophora</taxon>
        <taxon>Heterotrichea</taxon>
        <taxon>Heterotrichida</taxon>
        <taxon>Blepharismidae</taxon>
        <taxon>Blepharisma</taxon>
    </lineage>
</organism>
<feature type="transmembrane region" description="Helical" evidence="6">
    <location>
        <begin position="52"/>
        <end position="70"/>
    </location>
</feature>
<keyword evidence="4 6" id="KW-1133">Transmembrane helix</keyword>
<evidence type="ECO:0000256" key="1">
    <source>
        <dbReference type="ARBA" id="ARBA00004141"/>
    </source>
</evidence>
<keyword evidence="8" id="KW-1185">Reference proteome</keyword>
<feature type="transmembrane region" description="Helical" evidence="6">
    <location>
        <begin position="268"/>
        <end position="287"/>
    </location>
</feature>
<comment type="subcellular location">
    <subcellularLocation>
        <location evidence="1">Membrane</location>
        <topology evidence="1">Multi-pass membrane protein</topology>
    </subcellularLocation>
</comment>
<evidence type="ECO:0000256" key="2">
    <source>
        <dbReference type="ARBA" id="ARBA00022448"/>
    </source>
</evidence>
<evidence type="ECO:0000313" key="8">
    <source>
        <dbReference type="Proteomes" id="UP001162131"/>
    </source>
</evidence>
<evidence type="ECO:0000256" key="5">
    <source>
        <dbReference type="ARBA" id="ARBA00023136"/>
    </source>
</evidence>
<sequence length="353" mass="39112">MLASSFTTNHYLFCVLYGIYGAGVTGIINIPIIWACWGFYPQRIGMITSLGLAGYSLGPMVFGFLWTMMINPHNDSPHKSHDGNADSGLFGHEVYDKVPASIRWAALIYVVIATLGTSIIWNKGLTNGRKGVGKSLKLKDVIKQKNFWLLLGWVLFLFCPYAFTFTNYKVAAISKIKNDHFFAFLGSAGFLSACLARLGCGFLVDKYGWKRLAMISASVQTIINATIYYSMEIEELYAILVIIEFMCGSNAYLLLVMACKEIYPKDSWIVSFPGSGITLAVFLLYLMQLFISPTIGYEFTFDILAGMAFLSLILIYYTQNPSANAQADISLLSVEPSLSEAKTENSLLPKTLS</sequence>
<dbReference type="InterPro" id="IPR036259">
    <property type="entry name" value="MFS_trans_sf"/>
</dbReference>
<dbReference type="Gene3D" id="1.20.1250.20">
    <property type="entry name" value="MFS general substrate transporter like domains"/>
    <property type="match status" value="2"/>
</dbReference>
<evidence type="ECO:0000313" key="7">
    <source>
        <dbReference type="EMBL" id="CAG9316781.1"/>
    </source>
</evidence>
<dbReference type="GO" id="GO:0016020">
    <property type="term" value="C:membrane"/>
    <property type="evidence" value="ECO:0007669"/>
    <property type="project" value="UniProtKB-SubCell"/>
</dbReference>
<dbReference type="SUPFAM" id="SSF103473">
    <property type="entry name" value="MFS general substrate transporter"/>
    <property type="match status" value="1"/>
</dbReference>
<feature type="transmembrane region" description="Helical" evidence="6">
    <location>
        <begin position="236"/>
        <end position="256"/>
    </location>
</feature>